<dbReference type="CDD" id="cd00093">
    <property type="entry name" value="HTH_XRE"/>
    <property type="match status" value="1"/>
</dbReference>
<dbReference type="InterPro" id="IPR010982">
    <property type="entry name" value="Lambda_DNA-bd_dom_sf"/>
</dbReference>
<feature type="repeat" description="TPR" evidence="1">
    <location>
        <begin position="559"/>
        <end position="592"/>
    </location>
</feature>
<dbReference type="InterPro" id="IPR049945">
    <property type="entry name" value="AAA_22"/>
</dbReference>
<keyword evidence="1" id="KW-0802">TPR repeat</keyword>
<gene>
    <name evidence="3" type="ORF">Hgul01_00874</name>
</gene>
<comment type="caution">
    <text evidence="3">The sequence shown here is derived from an EMBL/GenBank/DDBJ whole genome shotgun (WGS) entry which is preliminary data.</text>
</comment>
<dbReference type="InterPro" id="IPR019734">
    <property type="entry name" value="TPR_rpt"/>
</dbReference>
<evidence type="ECO:0000313" key="4">
    <source>
        <dbReference type="Proteomes" id="UP001428290"/>
    </source>
</evidence>
<dbReference type="SUPFAM" id="SSF47413">
    <property type="entry name" value="lambda repressor-like DNA-binding domains"/>
    <property type="match status" value="1"/>
</dbReference>
<dbReference type="PRINTS" id="PR00364">
    <property type="entry name" value="DISEASERSIST"/>
</dbReference>
<organism evidence="3 4">
    <name type="scientific">Herpetosiphon gulosus</name>
    <dbReference type="NCBI Taxonomy" id="1973496"/>
    <lineage>
        <taxon>Bacteria</taxon>
        <taxon>Bacillati</taxon>
        <taxon>Chloroflexota</taxon>
        <taxon>Chloroflexia</taxon>
        <taxon>Herpetosiphonales</taxon>
        <taxon>Herpetosiphonaceae</taxon>
        <taxon>Herpetosiphon</taxon>
    </lineage>
</organism>
<dbReference type="InterPro" id="IPR011990">
    <property type="entry name" value="TPR-like_helical_dom_sf"/>
</dbReference>
<name>A0ABP9WV87_9CHLR</name>
<dbReference type="PANTHER" id="PTHR47691:SF3">
    <property type="entry name" value="HTH-TYPE TRANSCRIPTIONAL REGULATOR RV0890C-RELATED"/>
    <property type="match status" value="1"/>
</dbReference>
<dbReference type="Gene3D" id="1.25.40.10">
    <property type="entry name" value="Tetratricopeptide repeat domain"/>
    <property type="match status" value="2"/>
</dbReference>
<dbReference type="PROSITE" id="PS50943">
    <property type="entry name" value="HTH_CROC1"/>
    <property type="match status" value="1"/>
</dbReference>
<evidence type="ECO:0000256" key="1">
    <source>
        <dbReference type="PROSITE-ProRule" id="PRU00339"/>
    </source>
</evidence>
<dbReference type="Proteomes" id="UP001428290">
    <property type="component" value="Unassembled WGS sequence"/>
</dbReference>
<dbReference type="Pfam" id="PF13560">
    <property type="entry name" value="HTH_31"/>
    <property type="match status" value="1"/>
</dbReference>
<protein>
    <recommendedName>
        <fullName evidence="2">HTH cro/C1-type domain-containing protein</fullName>
    </recommendedName>
</protein>
<dbReference type="PANTHER" id="PTHR47691">
    <property type="entry name" value="REGULATOR-RELATED"/>
    <property type="match status" value="1"/>
</dbReference>
<proteinExistence type="predicted"/>
<evidence type="ECO:0000259" key="2">
    <source>
        <dbReference type="PROSITE" id="PS50943"/>
    </source>
</evidence>
<dbReference type="RefSeq" id="WP_345720730.1">
    <property type="nucleotide sequence ID" value="NZ_BAABRU010000003.1"/>
</dbReference>
<dbReference type="Pfam" id="PF25872">
    <property type="entry name" value="HTH_77"/>
    <property type="match status" value="1"/>
</dbReference>
<evidence type="ECO:0000313" key="3">
    <source>
        <dbReference type="EMBL" id="GAA5527092.1"/>
    </source>
</evidence>
<dbReference type="InterPro" id="IPR027417">
    <property type="entry name" value="P-loop_NTPase"/>
</dbReference>
<feature type="domain" description="HTH cro/C1-type" evidence="2">
    <location>
        <begin position="11"/>
        <end position="65"/>
    </location>
</feature>
<dbReference type="SMART" id="SM00530">
    <property type="entry name" value="HTH_XRE"/>
    <property type="match status" value="1"/>
</dbReference>
<dbReference type="PROSITE" id="PS50005">
    <property type="entry name" value="TPR"/>
    <property type="match status" value="1"/>
</dbReference>
<dbReference type="InterPro" id="IPR058852">
    <property type="entry name" value="HTH_77"/>
</dbReference>
<dbReference type="SMART" id="SM00028">
    <property type="entry name" value="TPR"/>
    <property type="match status" value="5"/>
</dbReference>
<reference evidence="3 4" key="1">
    <citation type="submission" date="2024-02" db="EMBL/GenBank/DDBJ databases">
        <title>Herpetosiphon gulosus NBRC 112829.</title>
        <authorList>
            <person name="Ichikawa N."/>
            <person name="Katano-Makiyama Y."/>
            <person name="Hidaka K."/>
        </authorList>
    </citation>
    <scope>NUCLEOTIDE SEQUENCE [LARGE SCALE GENOMIC DNA]</scope>
    <source>
        <strain evidence="3 4">NBRC 112829</strain>
    </source>
</reference>
<dbReference type="EMBL" id="BAABRU010000003">
    <property type="protein sequence ID" value="GAA5527092.1"/>
    <property type="molecule type" value="Genomic_DNA"/>
</dbReference>
<keyword evidence="4" id="KW-1185">Reference proteome</keyword>
<dbReference type="Gene3D" id="1.10.260.40">
    <property type="entry name" value="lambda repressor-like DNA-binding domains"/>
    <property type="match status" value="1"/>
</dbReference>
<dbReference type="InterPro" id="IPR001387">
    <property type="entry name" value="Cro/C1-type_HTH"/>
</dbReference>
<dbReference type="Gene3D" id="3.40.50.300">
    <property type="entry name" value="P-loop containing nucleotide triphosphate hydrolases"/>
    <property type="match status" value="1"/>
</dbReference>
<dbReference type="SUPFAM" id="SSF52540">
    <property type="entry name" value="P-loop containing nucleoside triphosphate hydrolases"/>
    <property type="match status" value="1"/>
</dbReference>
<accession>A0ABP9WV87</accession>
<sequence length="804" mass="90093">MPEARSFGQQLRDYRHQRQLTQAALAEEVGCAVESIRKMEANRQRPSRSLAARLAKILQLSAEQSQIFCAQARVVGTAEVNSAPKPSGLPLTATKLINRQTELATLQTYLNAEHIRMITLTGPGGVGKTRLALQIAQHSHKHFPDGVYFVDLAQASNVADIGLALSQTLNLPSSKYAWQHHIQLHYQQARILLILDNVEQLVSAAEHFRGLLDHTTNLKLLLTSRTLLHCAGEYAIPLTPLSLPTADAKLNELKTNPAVQLFVQRAQTLNPQFALTNHNAEAIKQICWQVDGLPLALELAAARTRLLTPEALVAYLQPPLALLSTNDPTAPARHQSMHNAINWSYQQISPKQQQLLRQLAIFQAGCTLDAIQAIVPNNNQLDLLEQLASLIDHSLLNMQAEAEQPQRFSMLSLIHEFAAQQLAEQAEFPKLAQRHLNYYVMYCESLSQQLFAARQALLPERENIRAAINWAISTQNWVAASSCILPLAEFWYRYGAAEELQMWLAWLSSQPIDSATQARCNEMQGYIAAFLQSQYRDGQAWYQQALAQHQALQQPAAIADNLAKLGEIAMEQGHYAQALEHYRHACSIHEQLGDQASVFAMHDCQAMVLLRQGQFGHAQQLLQQSLDYWQQQQILPSLAFSLNYLGMIAFYQLRLSKAQQAHEQALAIWQTLDDQRGIASALNALAPVLLHQNQIAAALTAIKQSLHIRWSLHDYDGLAWNLERFGEILSKTDQAELALQCWSKAKQLRDELALPLFEAEQKRLQIHIKQAKQQLTSAQAQQLWFSSQNVALAQLIQTLLGLTP</sequence>
<dbReference type="SUPFAM" id="SSF48452">
    <property type="entry name" value="TPR-like"/>
    <property type="match status" value="2"/>
</dbReference>
<dbReference type="Pfam" id="PF13401">
    <property type="entry name" value="AAA_22"/>
    <property type="match status" value="1"/>
</dbReference>